<comment type="caution">
    <text evidence="2">The sequence shown here is derived from an EMBL/GenBank/DDBJ whole genome shotgun (WGS) entry which is preliminary data.</text>
</comment>
<evidence type="ECO:0000313" key="2">
    <source>
        <dbReference type="EMBL" id="HJF94221.1"/>
    </source>
</evidence>
<dbReference type="EMBL" id="DYVY01000089">
    <property type="protein sequence ID" value="HJF94221.1"/>
    <property type="molecule type" value="Genomic_DNA"/>
</dbReference>
<reference evidence="2" key="2">
    <citation type="submission" date="2021-09" db="EMBL/GenBank/DDBJ databases">
        <authorList>
            <person name="Gilroy R."/>
        </authorList>
    </citation>
    <scope>NUCLEOTIDE SEQUENCE</scope>
    <source>
        <strain evidence="2">ChiSjej5B23-16112</strain>
    </source>
</reference>
<dbReference type="Proteomes" id="UP000769156">
    <property type="component" value="Unassembled WGS sequence"/>
</dbReference>
<name>A0A921I2G1_9FIRM</name>
<keyword evidence="1" id="KW-0472">Membrane</keyword>
<proteinExistence type="predicted"/>
<accession>A0A921I2G1</accession>
<keyword evidence="1" id="KW-0812">Transmembrane</keyword>
<dbReference type="RefSeq" id="WP_226395516.1">
    <property type="nucleotide sequence ID" value="NZ_CALKQL010000001.1"/>
</dbReference>
<evidence type="ECO:0000256" key="1">
    <source>
        <dbReference type="SAM" id="Phobius"/>
    </source>
</evidence>
<organism evidence="2 3">
    <name type="scientific">Lachnoclostridium phocaeense</name>
    <dbReference type="NCBI Taxonomy" id="1871021"/>
    <lineage>
        <taxon>Bacteria</taxon>
        <taxon>Bacillati</taxon>
        <taxon>Bacillota</taxon>
        <taxon>Clostridia</taxon>
        <taxon>Lachnospirales</taxon>
        <taxon>Lachnospiraceae</taxon>
    </lineage>
</organism>
<feature type="transmembrane region" description="Helical" evidence="1">
    <location>
        <begin position="47"/>
        <end position="65"/>
    </location>
</feature>
<dbReference type="InterPro" id="IPR021354">
    <property type="entry name" value="DUF2975"/>
</dbReference>
<dbReference type="AlphaFoldDB" id="A0A921I2G1"/>
<protein>
    <submittedName>
        <fullName evidence="2">DUF2975 domain-containing protein</fullName>
    </submittedName>
</protein>
<sequence>MRNEKIIRATKGVLDFMFFSGIAVVVTLPWTLKLAGRYYDDTLQEQYIPMLVTLAVSGIFGILIVSQLRKMMETVVNGSCFVYENVKSLRLMTRFSLCITAAFLLEMFFVPTIAAVVIAVIFFVAALFSQVLSQVFGEAVRYKEENDLTI</sequence>
<reference evidence="2" key="1">
    <citation type="journal article" date="2021" name="PeerJ">
        <title>Extensive microbial diversity within the chicken gut microbiome revealed by metagenomics and culture.</title>
        <authorList>
            <person name="Gilroy R."/>
            <person name="Ravi A."/>
            <person name="Getino M."/>
            <person name="Pursley I."/>
            <person name="Horton D.L."/>
            <person name="Alikhan N.F."/>
            <person name="Baker D."/>
            <person name="Gharbi K."/>
            <person name="Hall N."/>
            <person name="Watson M."/>
            <person name="Adriaenssens E.M."/>
            <person name="Foster-Nyarko E."/>
            <person name="Jarju S."/>
            <person name="Secka A."/>
            <person name="Antonio M."/>
            <person name="Oren A."/>
            <person name="Chaudhuri R.R."/>
            <person name="La Ragione R."/>
            <person name="Hildebrand F."/>
            <person name="Pallen M.J."/>
        </authorList>
    </citation>
    <scope>NUCLEOTIDE SEQUENCE</scope>
    <source>
        <strain evidence="2">ChiSjej5B23-16112</strain>
    </source>
</reference>
<gene>
    <name evidence="2" type="ORF">K8V82_05450</name>
</gene>
<evidence type="ECO:0000313" key="3">
    <source>
        <dbReference type="Proteomes" id="UP000769156"/>
    </source>
</evidence>
<feature type="transmembrane region" description="Helical" evidence="1">
    <location>
        <begin position="95"/>
        <end position="128"/>
    </location>
</feature>
<dbReference type="Pfam" id="PF11188">
    <property type="entry name" value="DUF2975"/>
    <property type="match status" value="1"/>
</dbReference>
<feature type="transmembrane region" description="Helical" evidence="1">
    <location>
        <begin position="12"/>
        <end position="32"/>
    </location>
</feature>
<keyword evidence="1" id="KW-1133">Transmembrane helix</keyword>